<dbReference type="CDD" id="cd08977">
    <property type="entry name" value="SusD"/>
    <property type="match status" value="1"/>
</dbReference>
<dbReference type="InterPro" id="IPR033985">
    <property type="entry name" value="SusD-like_N"/>
</dbReference>
<evidence type="ECO:0000256" key="4">
    <source>
        <dbReference type="ARBA" id="ARBA00023237"/>
    </source>
</evidence>
<keyword evidence="2" id="KW-0732">Signal</keyword>
<dbReference type="SUPFAM" id="SSF48452">
    <property type="entry name" value="TPR-like"/>
    <property type="match status" value="1"/>
</dbReference>
<dbReference type="AlphaFoldDB" id="A0A644VC38"/>
<comment type="subcellular location">
    <subcellularLocation>
        <location evidence="1">Cell outer membrane</location>
    </subcellularLocation>
</comment>
<feature type="domain" description="SusD-like N-terminal" evidence="6">
    <location>
        <begin position="75"/>
        <end position="217"/>
    </location>
</feature>
<dbReference type="Pfam" id="PF14322">
    <property type="entry name" value="SusD-like_3"/>
    <property type="match status" value="1"/>
</dbReference>
<keyword evidence="3" id="KW-0472">Membrane</keyword>
<reference evidence="7" key="1">
    <citation type="submission" date="2019-08" db="EMBL/GenBank/DDBJ databases">
        <authorList>
            <person name="Kucharzyk K."/>
            <person name="Murdoch R.W."/>
            <person name="Higgins S."/>
            <person name="Loffler F."/>
        </authorList>
    </citation>
    <scope>NUCLEOTIDE SEQUENCE</scope>
</reference>
<evidence type="ECO:0000259" key="6">
    <source>
        <dbReference type="Pfam" id="PF14322"/>
    </source>
</evidence>
<organism evidence="7">
    <name type="scientific">bioreactor metagenome</name>
    <dbReference type="NCBI Taxonomy" id="1076179"/>
    <lineage>
        <taxon>unclassified sequences</taxon>
        <taxon>metagenomes</taxon>
        <taxon>ecological metagenomes</taxon>
    </lineage>
</organism>
<dbReference type="PROSITE" id="PS51257">
    <property type="entry name" value="PROKAR_LIPOPROTEIN"/>
    <property type="match status" value="1"/>
</dbReference>
<dbReference type="EMBL" id="VSSQ01000268">
    <property type="protein sequence ID" value="MPL88906.1"/>
    <property type="molecule type" value="Genomic_DNA"/>
</dbReference>
<comment type="caution">
    <text evidence="7">The sequence shown here is derived from an EMBL/GenBank/DDBJ whole genome shotgun (WGS) entry which is preliminary data.</text>
</comment>
<evidence type="ECO:0000256" key="1">
    <source>
        <dbReference type="ARBA" id="ARBA00004442"/>
    </source>
</evidence>
<evidence type="ECO:0000256" key="2">
    <source>
        <dbReference type="ARBA" id="ARBA00022729"/>
    </source>
</evidence>
<feature type="domain" description="RagB/SusD" evidence="5">
    <location>
        <begin position="301"/>
        <end position="480"/>
    </location>
</feature>
<name>A0A644VC38_9ZZZZ</name>
<keyword evidence="4" id="KW-0998">Cell outer membrane</keyword>
<dbReference type="InterPro" id="IPR011990">
    <property type="entry name" value="TPR-like_helical_dom_sf"/>
</dbReference>
<dbReference type="Gene3D" id="1.25.40.390">
    <property type="match status" value="1"/>
</dbReference>
<gene>
    <name evidence="7" type="ORF">SDC9_34935</name>
</gene>
<protein>
    <recommendedName>
        <fullName evidence="8">SusD-like protein</fullName>
    </recommendedName>
</protein>
<proteinExistence type="predicted"/>
<dbReference type="GO" id="GO:0009279">
    <property type="term" value="C:cell outer membrane"/>
    <property type="evidence" value="ECO:0007669"/>
    <property type="project" value="UniProtKB-SubCell"/>
</dbReference>
<accession>A0A644VC38</accession>
<evidence type="ECO:0000259" key="5">
    <source>
        <dbReference type="Pfam" id="PF07980"/>
    </source>
</evidence>
<evidence type="ECO:0008006" key="8">
    <source>
        <dbReference type="Google" id="ProtNLM"/>
    </source>
</evidence>
<dbReference type="Pfam" id="PF07980">
    <property type="entry name" value="SusD_RagB"/>
    <property type="match status" value="1"/>
</dbReference>
<evidence type="ECO:0000313" key="7">
    <source>
        <dbReference type="EMBL" id="MPL88906.1"/>
    </source>
</evidence>
<sequence length="483" mass="55664">MNKSIITLLFSFLTLSSCLDGFLEIDPETILTEENFWLTEDDARAGVNSIYEPLQSAYKSNYIYWFLARSDNWYSSVGTTDASSVQNVCMNDISTSMKPCDWNDFYYAITRANYAIHFLPNVPNIPEATRKHLMAESYFLRAKCYFDIARIWGKAPLITKPTLSLQDVDYPTRNDQSELLQQVKNDISESLRLANRSATNKHFFTYPAGLTLAAHYYMWMHDYNKVDSLTQELIDSKQFSLVNSADWGKMLNEGNTSENIWTMPWSYANNGTNSFIVYLCQSQAALYISEPLRLKWQSAADVKPDARFEQTTNITVRAPYAYNHLQTRVNGSGIWKFSLKEYVPKTGVEIPIILFRYAEVLLLRAEALTKLNRIEEAVALLNQVHGRSVPNDVIPKERFTETADPQAALENAILDERQIELLGEGYRWFDLVRTGKYKAVMNDFFENYIGAKSNIKYNLYEEDDDQFFPVYNLNLIDNPNLND</sequence>
<evidence type="ECO:0000256" key="3">
    <source>
        <dbReference type="ARBA" id="ARBA00023136"/>
    </source>
</evidence>
<dbReference type="InterPro" id="IPR012944">
    <property type="entry name" value="SusD_RagB_dom"/>
</dbReference>